<keyword evidence="1" id="KW-0472">Membrane</keyword>
<feature type="transmembrane region" description="Helical" evidence="1">
    <location>
        <begin position="33"/>
        <end position="53"/>
    </location>
</feature>
<dbReference type="GO" id="GO:0016747">
    <property type="term" value="F:acyltransferase activity, transferring groups other than amino-acyl groups"/>
    <property type="evidence" value="ECO:0007669"/>
    <property type="project" value="InterPro"/>
</dbReference>
<keyword evidence="1" id="KW-0812">Transmembrane</keyword>
<dbReference type="GO" id="GO:0016020">
    <property type="term" value="C:membrane"/>
    <property type="evidence" value="ECO:0007669"/>
    <property type="project" value="TreeGrafter"/>
</dbReference>
<dbReference type="PANTHER" id="PTHR23028:SF131">
    <property type="entry name" value="BLR2367 PROTEIN"/>
    <property type="match status" value="1"/>
</dbReference>
<gene>
    <name evidence="3" type="ORF">ABOZ73_02765</name>
</gene>
<reference evidence="3" key="1">
    <citation type="submission" date="2024-06" db="EMBL/GenBank/DDBJ databases">
        <title>Caulobacter inopinatus, sp. nov.</title>
        <authorList>
            <person name="Donachie S.P."/>
        </authorList>
    </citation>
    <scope>NUCLEOTIDE SEQUENCE</scope>
    <source>
        <strain evidence="3">73W</strain>
    </source>
</reference>
<feature type="domain" description="Acyltransferase 3" evidence="2">
    <location>
        <begin position="6"/>
        <end position="304"/>
    </location>
</feature>
<name>A0AB39KUU2_9CAUL</name>
<keyword evidence="3" id="KW-0012">Acyltransferase</keyword>
<feature type="transmembrane region" description="Helical" evidence="1">
    <location>
        <begin position="153"/>
        <end position="169"/>
    </location>
</feature>
<proteinExistence type="predicted"/>
<feature type="transmembrane region" description="Helical" evidence="1">
    <location>
        <begin position="268"/>
        <end position="284"/>
    </location>
</feature>
<keyword evidence="3" id="KW-0808">Transferase</keyword>
<dbReference type="PANTHER" id="PTHR23028">
    <property type="entry name" value="ACETYLTRANSFERASE"/>
    <property type="match status" value="1"/>
</dbReference>
<organism evidence="3">
    <name type="scientific">Caulobacter sp. 73W</name>
    <dbReference type="NCBI Taxonomy" id="3161137"/>
    <lineage>
        <taxon>Bacteria</taxon>
        <taxon>Pseudomonadati</taxon>
        <taxon>Pseudomonadota</taxon>
        <taxon>Alphaproteobacteria</taxon>
        <taxon>Caulobacterales</taxon>
        <taxon>Caulobacteraceae</taxon>
        <taxon>Caulobacter</taxon>
    </lineage>
</organism>
<dbReference type="InterPro" id="IPR050879">
    <property type="entry name" value="Acyltransferase_3"/>
</dbReference>
<feature type="transmembrane region" description="Helical" evidence="1">
    <location>
        <begin position="74"/>
        <end position="93"/>
    </location>
</feature>
<feature type="transmembrane region" description="Helical" evidence="1">
    <location>
        <begin position="128"/>
        <end position="146"/>
    </location>
</feature>
<dbReference type="EC" id="2.3.-.-" evidence="3"/>
<dbReference type="RefSeq" id="WP_369060524.1">
    <property type="nucleotide sequence ID" value="NZ_CP158375.1"/>
</dbReference>
<evidence type="ECO:0000259" key="2">
    <source>
        <dbReference type="Pfam" id="PF01757"/>
    </source>
</evidence>
<dbReference type="AlphaFoldDB" id="A0AB39KUU2"/>
<sequence length="324" mass="35506">MRTLRSIQALRGLAALSVAAFHAAQWSRLDFEIGAAGVDVFFVISGFIMDAMAAERRQEPGRFILRRASRVVPLYWTLSLAAFAIAFFWRGAIPRIIPDWGHLGLSLAFIPHVDPDGWPFPLIPPGWSLHYEALFYLTFAFALAFAPQSRLKFVSTALAMVCVFGAAFPPAYLVLANPMLMEFVAGMALARAWRAGGLPGEGGATALLVVAFVLLAIQHFAAFVPGNWRPITWGGPALMIVTAALSFEEARVFRLPILQRMGDASYSIYLLHILIAPLVARLIWPGLPWLFIPAMLIVAAVCGLACHQWIEKPLIAGARRLAKT</sequence>
<dbReference type="Pfam" id="PF01757">
    <property type="entry name" value="Acyl_transf_3"/>
    <property type="match status" value="1"/>
</dbReference>
<dbReference type="InterPro" id="IPR002656">
    <property type="entry name" value="Acyl_transf_3_dom"/>
</dbReference>
<feature type="transmembrane region" description="Helical" evidence="1">
    <location>
        <begin position="205"/>
        <end position="224"/>
    </location>
</feature>
<evidence type="ECO:0000313" key="3">
    <source>
        <dbReference type="EMBL" id="XDO97357.1"/>
    </source>
</evidence>
<accession>A0AB39KUU2</accession>
<dbReference type="EMBL" id="CP158375">
    <property type="protein sequence ID" value="XDO97357.1"/>
    <property type="molecule type" value="Genomic_DNA"/>
</dbReference>
<protein>
    <submittedName>
        <fullName evidence="3">Acyltransferase</fullName>
        <ecNumber evidence="3">2.3.-.-</ecNumber>
    </submittedName>
</protein>
<keyword evidence="1" id="KW-1133">Transmembrane helix</keyword>
<evidence type="ECO:0000256" key="1">
    <source>
        <dbReference type="SAM" id="Phobius"/>
    </source>
</evidence>
<feature type="transmembrane region" description="Helical" evidence="1">
    <location>
        <begin position="290"/>
        <end position="310"/>
    </location>
</feature>
<dbReference type="GO" id="GO:0000271">
    <property type="term" value="P:polysaccharide biosynthetic process"/>
    <property type="evidence" value="ECO:0007669"/>
    <property type="project" value="TreeGrafter"/>
</dbReference>